<evidence type="ECO:0000313" key="3">
    <source>
        <dbReference type="Proteomes" id="UP001144096"/>
    </source>
</evidence>
<feature type="coiled-coil region" evidence="1">
    <location>
        <begin position="118"/>
        <end position="145"/>
    </location>
</feature>
<dbReference type="AlphaFoldDB" id="A0A9X2NQ66"/>
<protein>
    <submittedName>
        <fullName evidence="2">Uncharacterized protein</fullName>
    </submittedName>
</protein>
<comment type="caution">
    <text evidence="2">The sequence shown here is derived from an EMBL/GenBank/DDBJ whole genome shotgun (WGS) entry which is preliminary data.</text>
</comment>
<evidence type="ECO:0000256" key="1">
    <source>
        <dbReference type="SAM" id="Coils"/>
    </source>
</evidence>
<dbReference type="Proteomes" id="UP001144096">
    <property type="component" value="Unassembled WGS sequence"/>
</dbReference>
<accession>A0A9X2NQ66</accession>
<keyword evidence="3" id="KW-1185">Reference proteome</keyword>
<organism evidence="2 3">
    <name type="scientific">Amycolatopsis iheyensis</name>
    <dbReference type="NCBI Taxonomy" id="2945988"/>
    <lineage>
        <taxon>Bacteria</taxon>
        <taxon>Bacillati</taxon>
        <taxon>Actinomycetota</taxon>
        <taxon>Actinomycetes</taxon>
        <taxon>Pseudonocardiales</taxon>
        <taxon>Pseudonocardiaceae</taxon>
        <taxon>Amycolatopsis</taxon>
    </lineage>
</organism>
<sequence>MRFFLAEQGFLTEAIAVQREAAALAEPDGRSYALWELASLQREAGDPVAAWESLRAAAAGLPAGRENSMPGLWCQVARECFSVVPLLPVEVARAAFDLGEEVLRAGPAWWMNGAVDAALAAAESLDEVEARARELRRVADVQLEAHRG</sequence>
<dbReference type="RefSeq" id="WP_257926751.1">
    <property type="nucleotide sequence ID" value="NZ_JAMXQV010000041.1"/>
</dbReference>
<name>A0A9X2NQ66_9PSEU</name>
<gene>
    <name evidence="2" type="ORF">M8542_45985</name>
</gene>
<keyword evidence="1" id="KW-0175">Coiled coil</keyword>
<reference evidence="2" key="1">
    <citation type="submission" date="2022-06" db="EMBL/GenBank/DDBJ databases">
        <title>Amycolatopsis iheyaensis sp. nov., a new species of the genus Amycolatopsis isolated from soil in Iheya island, Japan.</title>
        <authorList>
            <person name="Ngamcharungchit C."/>
            <person name="Kanto H."/>
            <person name="Take A."/>
            <person name="Intra B."/>
            <person name="Matsumoto A."/>
            <person name="Panbangred W."/>
            <person name="Inahashi Y."/>
        </authorList>
    </citation>
    <scope>NUCLEOTIDE SEQUENCE</scope>
    <source>
        <strain evidence="2">OK19-0408</strain>
    </source>
</reference>
<evidence type="ECO:0000313" key="2">
    <source>
        <dbReference type="EMBL" id="MCR6490185.1"/>
    </source>
</evidence>
<dbReference type="EMBL" id="JAMXQV010000041">
    <property type="protein sequence ID" value="MCR6490185.1"/>
    <property type="molecule type" value="Genomic_DNA"/>
</dbReference>
<proteinExistence type="predicted"/>